<keyword evidence="2 4" id="KW-0378">Hydrolase</keyword>
<dbReference type="InterPro" id="IPR050792">
    <property type="entry name" value="ADP-ribosylglycohydrolase"/>
</dbReference>
<keyword evidence="3" id="KW-0460">Magnesium</keyword>
<dbReference type="Pfam" id="PF03747">
    <property type="entry name" value="ADP_ribosyl_GH"/>
    <property type="match status" value="1"/>
</dbReference>
<keyword evidence="3" id="KW-0479">Metal-binding</keyword>
<dbReference type="AlphaFoldDB" id="A0A3S5F7I6"/>
<evidence type="ECO:0000256" key="3">
    <source>
        <dbReference type="PIRSR" id="PIRSR605502-1"/>
    </source>
</evidence>
<name>A0A3S5F7I6_9MICC</name>
<feature type="binding site" evidence="3">
    <location>
        <position position="332"/>
    </location>
    <ligand>
        <name>Mg(2+)</name>
        <dbReference type="ChEBI" id="CHEBI:18420"/>
        <label>1</label>
    </ligand>
</feature>
<proteinExistence type="inferred from homology"/>
<dbReference type="PANTHER" id="PTHR16222:SF24">
    <property type="entry name" value="ADP-RIBOSYLHYDROLASE ARH3"/>
    <property type="match status" value="1"/>
</dbReference>
<dbReference type="SUPFAM" id="SSF101478">
    <property type="entry name" value="ADP-ribosylglycohydrolase"/>
    <property type="match status" value="1"/>
</dbReference>
<dbReference type="InterPro" id="IPR036705">
    <property type="entry name" value="Ribosyl_crysJ1_sf"/>
</dbReference>
<sequence length="380" mass="40543">MCVMGDFTRVPHISSPTYADRLRSALIAGALGDALGYPLELLSAAEISERPQSIVAENNPLVFSDDTQLICYTVDALTEVLEWNNHGAAADEAACLWLAYLRWYRSMGFVLPENAPYALPRTIDHGTYMTRKEGPGKATLRALASGEMQTATQNINPEGLGSGALVRSVAFGFLPVEQERTVVSLAVRGAALTHGHPEALVSAAAYALLVRDALGRVTSDQPSRSSDILAASVKTIIEWCGTVSTDEVFPGDGSQTRDVLERALRLGSGEHPVEPSAEAVAQEFGTDWTATTVLGIAVWVALYAESRARASSGLALHILLDAYTQAISVDSDSDSIGSVMGSLVALCFQLGDLVEPQIKRVRGLDEVQAVAERFLAQLGL</sequence>
<gene>
    <name evidence="4" type="ORF">NCTC10918_01001</name>
</gene>
<evidence type="ECO:0000256" key="1">
    <source>
        <dbReference type="ARBA" id="ARBA00010702"/>
    </source>
</evidence>
<feature type="binding site" evidence="3">
    <location>
        <position position="66"/>
    </location>
    <ligand>
        <name>Mg(2+)</name>
        <dbReference type="ChEBI" id="CHEBI:18420"/>
        <label>1</label>
    </ligand>
</feature>
<protein>
    <submittedName>
        <fullName evidence="4">ADP-ribosylglycohydrolase</fullName>
    </submittedName>
</protein>
<comment type="cofactor">
    <cofactor evidence="3">
        <name>Mg(2+)</name>
        <dbReference type="ChEBI" id="CHEBI:18420"/>
    </cofactor>
    <text evidence="3">Binds 2 magnesium ions per subunit.</text>
</comment>
<feature type="binding site" evidence="3">
    <location>
        <position position="335"/>
    </location>
    <ligand>
        <name>Mg(2+)</name>
        <dbReference type="ChEBI" id="CHEBI:18420"/>
        <label>1</label>
    </ligand>
</feature>
<evidence type="ECO:0000313" key="5">
    <source>
        <dbReference type="Proteomes" id="UP000270988"/>
    </source>
</evidence>
<dbReference type="GO" id="GO:0016787">
    <property type="term" value="F:hydrolase activity"/>
    <property type="evidence" value="ECO:0007669"/>
    <property type="project" value="UniProtKB-KW"/>
</dbReference>
<organism evidence="4 5">
    <name type="scientific">Rothia dentocariosa</name>
    <dbReference type="NCBI Taxonomy" id="2047"/>
    <lineage>
        <taxon>Bacteria</taxon>
        <taxon>Bacillati</taxon>
        <taxon>Actinomycetota</taxon>
        <taxon>Actinomycetes</taxon>
        <taxon>Micrococcales</taxon>
        <taxon>Micrococcaceae</taxon>
        <taxon>Rothia</taxon>
    </lineage>
</organism>
<dbReference type="GO" id="GO:0046872">
    <property type="term" value="F:metal ion binding"/>
    <property type="evidence" value="ECO:0007669"/>
    <property type="project" value="UniProtKB-KW"/>
</dbReference>
<comment type="similarity">
    <text evidence="1">Belongs to the ADP-ribosylglycohydrolase family.</text>
</comment>
<feature type="binding site" evidence="3">
    <location>
        <position position="64"/>
    </location>
    <ligand>
        <name>Mg(2+)</name>
        <dbReference type="ChEBI" id="CHEBI:18420"/>
        <label>1</label>
    </ligand>
</feature>
<dbReference type="PANTHER" id="PTHR16222">
    <property type="entry name" value="ADP-RIBOSYLGLYCOHYDROLASE"/>
    <property type="match status" value="1"/>
</dbReference>
<dbReference type="Proteomes" id="UP000270988">
    <property type="component" value="Chromosome"/>
</dbReference>
<evidence type="ECO:0000313" key="4">
    <source>
        <dbReference type="EMBL" id="VEJ29731.1"/>
    </source>
</evidence>
<accession>A0A3S5F7I6</accession>
<reference evidence="4 5" key="1">
    <citation type="submission" date="2018-12" db="EMBL/GenBank/DDBJ databases">
        <authorList>
            <consortium name="Pathogen Informatics"/>
        </authorList>
    </citation>
    <scope>NUCLEOTIDE SEQUENCE [LARGE SCALE GENOMIC DNA]</scope>
    <source>
        <strain evidence="4 5">NCTC10918</strain>
    </source>
</reference>
<dbReference type="Gene3D" id="1.10.4080.10">
    <property type="entry name" value="ADP-ribosylation/Crystallin J1"/>
    <property type="match status" value="1"/>
</dbReference>
<feature type="binding site" evidence="3">
    <location>
        <position position="65"/>
    </location>
    <ligand>
        <name>Mg(2+)</name>
        <dbReference type="ChEBI" id="CHEBI:18420"/>
        <label>1</label>
    </ligand>
</feature>
<dbReference type="InterPro" id="IPR005502">
    <property type="entry name" value="Ribosyl_crysJ1"/>
</dbReference>
<evidence type="ECO:0000256" key="2">
    <source>
        <dbReference type="ARBA" id="ARBA00022801"/>
    </source>
</evidence>
<dbReference type="EMBL" id="LR134521">
    <property type="protein sequence ID" value="VEJ29731.1"/>
    <property type="molecule type" value="Genomic_DNA"/>
</dbReference>
<dbReference type="STRING" id="762948.HMPREF0733_12215"/>
<feature type="binding site" evidence="3">
    <location>
        <position position="334"/>
    </location>
    <ligand>
        <name>Mg(2+)</name>
        <dbReference type="ChEBI" id="CHEBI:18420"/>
        <label>1</label>
    </ligand>
</feature>